<keyword evidence="9 10" id="KW-0544">Nucleosome core</keyword>
<comment type="subunit">
    <text evidence="5 10">The nucleosome is a histone octamer containing two molecules each of H2A, H2B, H3 and H4 assembled in one H3-H4 heterotetramer and two H2A-H2B heterodimers. The octamer wraps approximately 147 bp of DNA.</text>
</comment>
<dbReference type="InterPro" id="IPR009072">
    <property type="entry name" value="Histone-fold"/>
</dbReference>
<name>A0A1T3CB93_9HYPO</name>
<organism evidence="12 13">
    <name type="scientific">Trichoderma guizhouense</name>
    <dbReference type="NCBI Taxonomy" id="1491466"/>
    <lineage>
        <taxon>Eukaryota</taxon>
        <taxon>Fungi</taxon>
        <taxon>Dikarya</taxon>
        <taxon>Ascomycota</taxon>
        <taxon>Pezizomycotina</taxon>
        <taxon>Sordariomycetes</taxon>
        <taxon>Hypocreomycetidae</taxon>
        <taxon>Hypocreales</taxon>
        <taxon>Hypocreaceae</taxon>
        <taxon>Trichoderma</taxon>
    </lineage>
</organism>
<dbReference type="OrthoDB" id="3919494at2759"/>
<comment type="function">
    <text evidence="1 10">Core component of nucleosome. Nucleosomes wrap and compact DNA into chromatin, limiting DNA accessibility to the cellular machineries which require DNA as a template. Histones thereby play a central role in transcription regulation, DNA repair, DNA replication and chromosomal stability. DNA accessibility is regulated via a complex set of post-translational modifications of histones, also called histone code, and nucleosome remodeling.</text>
</comment>
<evidence type="ECO:0000256" key="3">
    <source>
        <dbReference type="ARBA" id="ARBA00004286"/>
    </source>
</evidence>
<sequence>MPPTVPNRGGPSSSQGGKRSQLGGKTIGIGVKRHRKILRDSIHGITKPAIRRLARRGGVKRISATVYDETRLAMKAFLESVLHDAVAYVEYRRAKTVTLEDILHSLKRRGRTLYYFSKEDLWNEPKSHRARVARRLPYRADRIGEL</sequence>
<evidence type="ECO:0000256" key="8">
    <source>
        <dbReference type="ARBA" id="ARBA00023242"/>
    </source>
</evidence>
<dbReference type="InterPro" id="IPR001951">
    <property type="entry name" value="Histone_H4"/>
</dbReference>
<dbReference type="GO" id="GO:0003677">
    <property type="term" value="F:DNA binding"/>
    <property type="evidence" value="ECO:0007669"/>
    <property type="project" value="UniProtKB-KW"/>
</dbReference>
<dbReference type="SUPFAM" id="SSF47113">
    <property type="entry name" value="Histone-fold"/>
    <property type="match status" value="1"/>
</dbReference>
<evidence type="ECO:0000256" key="7">
    <source>
        <dbReference type="ARBA" id="ARBA00023125"/>
    </source>
</evidence>
<comment type="caution">
    <text evidence="12">The sequence shown here is derived from an EMBL/GenBank/DDBJ whole genome shotgun (WGS) entry which is preliminary data.</text>
</comment>
<dbReference type="PANTHER" id="PTHR10484">
    <property type="entry name" value="HISTONE H4"/>
    <property type="match status" value="1"/>
</dbReference>
<dbReference type="AlphaFoldDB" id="A0A1T3CB93"/>
<dbReference type="PRINTS" id="PR00623">
    <property type="entry name" value="HISTONEH4"/>
</dbReference>
<evidence type="ECO:0000313" key="13">
    <source>
        <dbReference type="Proteomes" id="UP000191004"/>
    </source>
</evidence>
<evidence type="ECO:0000256" key="1">
    <source>
        <dbReference type="ARBA" id="ARBA00002001"/>
    </source>
</evidence>
<comment type="similarity">
    <text evidence="4 10">Belongs to the histone H4 family.</text>
</comment>
<evidence type="ECO:0000256" key="11">
    <source>
        <dbReference type="SAM" id="MobiDB-lite"/>
    </source>
</evidence>
<accession>A0A1T3CB93</accession>
<keyword evidence="13" id="KW-1185">Reference proteome</keyword>
<dbReference type="GO" id="GO:0005634">
    <property type="term" value="C:nucleus"/>
    <property type="evidence" value="ECO:0007669"/>
    <property type="project" value="UniProtKB-SubCell"/>
</dbReference>
<dbReference type="Proteomes" id="UP000191004">
    <property type="component" value="Unassembled WGS sequence"/>
</dbReference>
<dbReference type="EMBL" id="LVVK01000020">
    <property type="protein sequence ID" value="OPB38319.1"/>
    <property type="molecule type" value="Genomic_DNA"/>
</dbReference>
<dbReference type="GO" id="GO:0046982">
    <property type="term" value="F:protein heterodimerization activity"/>
    <property type="evidence" value="ECO:0007669"/>
    <property type="project" value="InterPro"/>
</dbReference>
<evidence type="ECO:0000256" key="9">
    <source>
        <dbReference type="ARBA" id="ARBA00023269"/>
    </source>
</evidence>
<keyword evidence="6 10" id="KW-0158">Chromosome</keyword>
<comment type="subcellular location">
    <subcellularLocation>
        <location evidence="3">Chromosome</location>
    </subcellularLocation>
    <subcellularLocation>
        <location evidence="2">Nucleus</location>
    </subcellularLocation>
</comment>
<feature type="region of interest" description="Disordered" evidence="11">
    <location>
        <begin position="1"/>
        <end position="26"/>
    </location>
</feature>
<evidence type="ECO:0000256" key="2">
    <source>
        <dbReference type="ARBA" id="ARBA00004123"/>
    </source>
</evidence>
<evidence type="ECO:0000256" key="10">
    <source>
        <dbReference type="RuleBase" id="RU000528"/>
    </source>
</evidence>
<evidence type="ECO:0000256" key="6">
    <source>
        <dbReference type="ARBA" id="ARBA00022454"/>
    </source>
</evidence>
<reference evidence="12 13" key="1">
    <citation type="submission" date="2016-04" db="EMBL/GenBank/DDBJ databases">
        <title>Multiple horizontal gene transfer events from other fungi enriched the ability of the initially mycotrophic fungus Trichoderma (Ascomycota) to feed on dead plant biomass.</title>
        <authorList>
            <person name="Atanasova L."/>
            <person name="Chenthamara K."/>
            <person name="Zhang J."/>
            <person name="Grujic M."/>
            <person name="Henrissat B."/>
            <person name="Kuo A."/>
            <person name="Aertz A."/>
            <person name="Salamov A."/>
            <person name="Lipzen A."/>
            <person name="Labutti K."/>
            <person name="Barry K."/>
            <person name="Miao Y."/>
            <person name="Rahimi M.J."/>
            <person name="Shen Q."/>
            <person name="Grigoriev I.V."/>
            <person name="Kubicek C.P."/>
            <person name="Druzhinina I.S."/>
        </authorList>
    </citation>
    <scope>NUCLEOTIDE SEQUENCE [LARGE SCALE GENOMIC DNA]</scope>
    <source>
        <strain evidence="12 13">NJAU 4742</strain>
    </source>
</reference>
<keyword evidence="7 10" id="KW-0238">DNA-binding</keyword>
<dbReference type="CDD" id="cd22912">
    <property type="entry name" value="HFD_H4"/>
    <property type="match status" value="1"/>
</dbReference>
<dbReference type="GO" id="GO:0000786">
    <property type="term" value="C:nucleosome"/>
    <property type="evidence" value="ECO:0007669"/>
    <property type="project" value="UniProtKB-KW"/>
</dbReference>
<evidence type="ECO:0000256" key="5">
    <source>
        <dbReference type="ARBA" id="ARBA00011538"/>
    </source>
</evidence>
<keyword evidence="8 10" id="KW-0539">Nucleus</keyword>
<dbReference type="FunFam" id="1.10.20.10:FF:000012">
    <property type="entry name" value="Histone H4"/>
    <property type="match status" value="1"/>
</dbReference>
<protein>
    <recommendedName>
        <fullName evidence="10">Histone H4</fullName>
    </recommendedName>
</protein>
<gene>
    <name evidence="12" type="ORF">A0O28_0014240</name>
</gene>
<dbReference type="GO" id="GO:0030527">
    <property type="term" value="F:structural constituent of chromatin"/>
    <property type="evidence" value="ECO:0007669"/>
    <property type="project" value="InterPro"/>
</dbReference>
<evidence type="ECO:0000313" key="12">
    <source>
        <dbReference type="EMBL" id="OPB38319.1"/>
    </source>
</evidence>
<proteinExistence type="inferred from homology"/>
<dbReference type="Gene3D" id="1.10.20.10">
    <property type="entry name" value="Histone, subunit A"/>
    <property type="match status" value="1"/>
</dbReference>
<evidence type="ECO:0000256" key="4">
    <source>
        <dbReference type="ARBA" id="ARBA00006564"/>
    </source>
</evidence>
<dbReference type="SMART" id="SM00417">
    <property type="entry name" value="H4"/>
    <property type="match status" value="1"/>
</dbReference>